<dbReference type="PANTHER" id="PTHR43213">
    <property type="entry name" value="BIFUNCTIONAL DTTP/UTP PYROPHOSPHATASE/METHYLTRANSFERASE PROTEIN-RELATED"/>
    <property type="match status" value="1"/>
</dbReference>
<comment type="caution">
    <text evidence="5">The sequence shown here is derived from an EMBL/GenBank/DDBJ whole genome shotgun (WGS) entry which is preliminary data.</text>
</comment>
<dbReference type="HAMAP" id="MF_00528">
    <property type="entry name" value="Maf"/>
    <property type="match status" value="1"/>
</dbReference>
<feature type="region of interest" description="Disordered" evidence="4">
    <location>
        <begin position="1"/>
        <end position="20"/>
    </location>
</feature>
<feature type="active site" description="Proton acceptor" evidence="3">
    <location>
        <position position="103"/>
    </location>
</feature>
<dbReference type="PIRSF" id="PIRSF006305">
    <property type="entry name" value="Maf"/>
    <property type="match status" value="1"/>
</dbReference>
<comment type="catalytic activity">
    <reaction evidence="3">
        <text>a 2'-deoxyribonucleoside 5'-triphosphate + H2O = a 2'-deoxyribonucleoside 5'-phosphate + diphosphate + H(+)</text>
        <dbReference type="Rhea" id="RHEA:44644"/>
        <dbReference type="ChEBI" id="CHEBI:15377"/>
        <dbReference type="ChEBI" id="CHEBI:15378"/>
        <dbReference type="ChEBI" id="CHEBI:33019"/>
        <dbReference type="ChEBI" id="CHEBI:61560"/>
        <dbReference type="ChEBI" id="CHEBI:65317"/>
        <dbReference type="EC" id="3.6.1.9"/>
    </reaction>
</comment>
<dbReference type="InterPro" id="IPR003697">
    <property type="entry name" value="Maf-like"/>
</dbReference>
<keyword evidence="6" id="KW-1185">Reference proteome</keyword>
<dbReference type="OrthoDB" id="3527985at2"/>
<evidence type="ECO:0000256" key="3">
    <source>
        <dbReference type="HAMAP-Rule" id="MF_00528"/>
    </source>
</evidence>
<evidence type="ECO:0000256" key="2">
    <source>
        <dbReference type="ARBA" id="ARBA00022801"/>
    </source>
</evidence>
<reference evidence="5 6" key="1">
    <citation type="submission" date="2019-12" db="EMBL/GenBank/DDBJ databases">
        <authorList>
            <person name="Li J."/>
            <person name="Shi Y."/>
            <person name="Xu G."/>
            <person name="Xiao D."/>
            <person name="Ran X."/>
        </authorList>
    </citation>
    <scope>NUCLEOTIDE SEQUENCE [LARGE SCALE GENOMIC DNA]</scope>
    <source>
        <strain evidence="5 6">JCM 15915</strain>
    </source>
</reference>
<evidence type="ECO:0000256" key="1">
    <source>
        <dbReference type="ARBA" id="ARBA00001968"/>
    </source>
</evidence>
<keyword evidence="3" id="KW-0546">Nucleotide metabolism</keyword>
<proteinExistence type="inferred from homology"/>
<organism evidence="5 6">
    <name type="scientific">Rothia koreensis</name>
    <dbReference type="NCBI Taxonomy" id="592378"/>
    <lineage>
        <taxon>Bacteria</taxon>
        <taxon>Bacillati</taxon>
        <taxon>Actinomycetota</taxon>
        <taxon>Actinomycetes</taxon>
        <taxon>Micrococcales</taxon>
        <taxon>Micrococcaceae</taxon>
        <taxon>Rothia</taxon>
    </lineage>
</organism>
<dbReference type="Proteomes" id="UP000462152">
    <property type="component" value="Unassembled WGS sequence"/>
</dbReference>
<comment type="caution">
    <text evidence="3">Lacks conserved residue(s) required for the propagation of feature annotation.</text>
</comment>
<dbReference type="EMBL" id="WOGT01000003">
    <property type="protein sequence ID" value="MUN54989.1"/>
    <property type="molecule type" value="Genomic_DNA"/>
</dbReference>
<dbReference type="Pfam" id="PF02545">
    <property type="entry name" value="Maf"/>
    <property type="match status" value="1"/>
</dbReference>
<accession>A0A7K1LII0</accession>
<sequence length="239" mass="25236">MCTPKSFEQTPASDAAVSPGTAPDLDLVLASQSPARASVLNASGIRFRTIVSGVDEDAALAAAEAERGDPLSPEQTALVLARAKAEAVAALPETRGSFVLGCDSVFEFEGEPYGKPHEPDVAFSRIRRMSGSTGILHTGHWLVDRSETEQAGHESSGAGRIRSAEVTFDVMSDEEITAYVATGEPLEVAGSFTIEGYGAAFIAGIRGESHTVLGLSVNALKDLLEERGRHIAELWRPNT</sequence>
<dbReference type="GO" id="GO:0047429">
    <property type="term" value="F:nucleoside triphosphate diphosphatase activity"/>
    <property type="evidence" value="ECO:0007669"/>
    <property type="project" value="UniProtKB-EC"/>
</dbReference>
<dbReference type="GO" id="GO:0005737">
    <property type="term" value="C:cytoplasm"/>
    <property type="evidence" value="ECO:0007669"/>
    <property type="project" value="UniProtKB-SubCell"/>
</dbReference>
<gene>
    <name evidence="5" type="primary">maf</name>
    <name evidence="5" type="ORF">GMA10_07155</name>
</gene>
<evidence type="ECO:0000313" key="5">
    <source>
        <dbReference type="EMBL" id="MUN54989.1"/>
    </source>
</evidence>
<keyword evidence="2 3" id="KW-0378">Hydrolase</keyword>
<comment type="subcellular location">
    <subcellularLocation>
        <location evidence="3">Cytoplasm</location>
    </subcellularLocation>
</comment>
<dbReference type="GO" id="GO:0009117">
    <property type="term" value="P:nucleotide metabolic process"/>
    <property type="evidence" value="ECO:0007669"/>
    <property type="project" value="UniProtKB-KW"/>
</dbReference>
<dbReference type="SUPFAM" id="SSF52972">
    <property type="entry name" value="ITPase-like"/>
    <property type="match status" value="1"/>
</dbReference>
<comment type="cofactor">
    <cofactor evidence="1 3">
        <name>a divalent metal cation</name>
        <dbReference type="ChEBI" id="CHEBI:60240"/>
    </cofactor>
</comment>
<dbReference type="Gene3D" id="3.90.950.10">
    <property type="match status" value="1"/>
</dbReference>
<dbReference type="InterPro" id="IPR029001">
    <property type="entry name" value="ITPase-like_fam"/>
</dbReference>
<comment type="catalytic activity">
    <reaction evidence="3">
        <text>a ribonucleoside 5'-triphosphate + H2O = a ribonucleoside 5'-phosphate + diphosphate + H(+)</text>
        <dbReference type="Rhea" id="RHEA:23996"/>
        <dbReference type="ChEBI" id="CHEBI:15377"/>
        <dbReference type="ChEBI" id="CHEBI:15378"/>
        <dbReference type="ChEBI" id="CHEBI:33019"/>
        <dbReference type="ChEBI" id="CHEBI:58043"/>
        <dbReference type="ChEBI" id="CHEBI:61557"/>
        <dbReference type="EC" id="3.6.1.9"/>
    </reaction>
</comment>
<protein>
    <recommendedName>
        <fullName evidence="3">Nucleoside triphosphate pyrophosphatase</fullName>
        <ecNumber evidence="3">3.6.1.9</ecNumber>
    </recommendedName>
    <alternativeName>
        <fullName evidence="3">Nucleotide pyrophosphatase</fullName>
        <shortName evidence="3">Nucleotide PPase</shortName>
    </alternativeName>
</protein>
<evidence type="ECO:0000256" key="4">
    <source>
        <dbReference type="SAM" id="MobiDB-lite"/>
    </source>
</evidence>
<comment type="function">
    <text evidence="3">Nucleoside triphosphate pyrophosphatase. May have a dual role in cell division arrest and in preventing the incorporation of modified nucleotides into cellular nucleic acids.</text>
</comment>
<dbReference type="PANTHER" id="PTHR43213:SF5">
    <property type="entry name" value="BIFUNCTIONAL DTTP_UTP PYROPHOSPHATASE_METHYLTRANSFERASE PROTEIN-RELATED"/>
    <property type="match status" value="1"/>
</dbReference>
<name>A0A7K1LII0_9MICC</name>
<dbReference type="EC" id="3.6.1.9" evidence="3"/>
<dbReference type="NCBIfam" id="TIGR00172">
    <property type="entry name" value="maf"/>
    <property type="match status" value="1"/>
</dbReference>
<evidence type="ECO:0000313" key="6">
    <source>
        <dbReference type="Proteomes" id="UP000462152"/>
    </source>
</evidence>
<dbReference type="AlphaFoldDB" id="A0A7K1LII0"/>
<dbReference type="CDD" id="cd00555">
    <property type="entry name" value="Maf"/>
    <property type="match status" value="1"/>
</dbReference>
<feature type="compositionally biased region" description="Polar residues" evidence="4">
    <location>
        <begin position="1"/>
        <end position="12"/>
    </location>
</feature>
<comment type="similarity">
    <text evidence="3">Belongs to the Maf family.</text>
</comment>
<keyword evidence="3" id="KW-0963">Cytoplasm</keyword>